<dbReference type="SUPFAM" id="SSF63411">
    <property type="entry name" value="LuxS/MPP-like metallohydrolase"/>
    <property type="match status" value="2"/>
</dbReference>
<organism evidence="4 6">
    <name type="scientific">Dracunculus medinensis</name>
    <name type="common">Guinea worm</name>
    <dbReference type="NCBI Taxonomy" id="318479"/>
    <lineage>
        <taxon>Eukaryota</taxon>
        <taxon>Metazoa</taxon>
        <taxon>Ecdysozoa</taxon>
        <taxon>Nematoda</taxon>
        <taxon>Chromadorea</taxon>
        <taxon>Rhabditida</taxon>
        <taxon>Spirurina</taxon>
        <taxon>Dracunculoidea</taxon>
        <taxon>Dracunculidae</taxon>
        <taxon>Dracunculus</taxon>
    </lineage>
</organism>
<proteinExistence type="predicted"/>
<dbReference type="EMBL" id="UYYG01001224">
    <property type="protein sequence ID" value="VDN60583.1"/>
    <property type="molecule type" value="Genomic_DNA"/>
</dbReference>
<dbReference type="Proteomes" id="UP000038040">
    <property type="component" value="Unplaced"/>
</dbReference>
<feature type="domain" description="Peptidase M16 N-terminal" evidence="1">
    <location>
        <begin position="48"/>
        <end position="194"/>
    </location>
</feature>
<dbReference type="Pfam" id="PF00675">
    <property type="entry name" value="Peptidase_M16"/>
    <property type="match status" value="1"/>
</dbReference>
<dbReference type="Gene3D" id="3.30.830.10">
    <property type="entry name" value="Metalloenzyme, LuxS/M16 peptidase-like"/>
    <property type="match status" value="2"/>
</dbReference>
<dbReference type="PANTHER" id="PTHR11851:SF143">
    <property type="entry name" value="CYTOCHROME B-C1 COMPLEX SUBUNIT 1, MITOCHONDRIAL"/>
    <property type="match status" value="1"/>
</dbReference>
<dbReference type="PANTHER" id="PTHR11851">
    <property type="entry name" value="METALLOPROTEASE"/>
    <property type="match status" value="1"/>
</dbReference>
<reference evidence="6" key="1">
    <citation type="submission" date="2017-02" db="UniProtKB">
        <authorList>
            <consortium name="WormBaseParasite"/>
        </authorList>
    </citation>
    <scope>IDENTIFICATION</scope>
</reference>
<evidence type="ECO:0000313" key="4">
    <source>
        <dbReference type="Proteomes" id="UP000038040"/>
    </source>
</evidence>
<dbReference type="AlphaFoldDB" id="A0A0N4UM86"/>
<gene>
    <name evidence="3" type="ORF">DME_LOCUS10556</name>
</gene>
<evidence type="ECO:0000313" key="6">
    <source>
        <dbReference type="WBParaSite" id="DME_0000894801-mRNA-1"/>
    </source>
</evidence>
<evidence type="ECO:0000313" key="5">
    <source>
        <dbReference type="Proteomes" id="UP000274756"/>
    </source>
</evidence>
<dbReference type="GO" id="GO:0005739">
    <property type="term" value="C:mitochondrion"/>
    <property type="evidence" value="ECO:0007669"/>
    <property type="project" value="TreeGrafter"/>
</dbReference>
<reference evidence="3 5" key="2">
    <citation type="submission" date="2018-11" db="EMBL/GenBank/DDBJ databases">
        <authorList>
            <consortium name="Pathogen Informatics"/>
        </authorList>
    </citation>
    <scope>NUCLEOTIDE SEQUENCE [LARGE SCALE GENOMIC DNA]</scope>
</reference>
<dbReference type="Pfam" id="PF05193">
    <property type="entry name" value="Peptidase_M16_C"/>
    <property type="match status" value="1"/>
</dbReference>
<dbReference type="STRING" id="318479.A0A0N4UM86"/>
<name>A0A0N4UM86_DRAME</name>
<dbReference type="FunFam" id="3.30.830.10:FF:000008">
    <property type="entry name" value="Mitochondrial-processing peptidase subunit beta"/>
    <property type="match status" value="1"/>
</dbReference>
<feature type="domain" description="Peptidase M16 C-terminal" evidence="2">
    <location>
        <begin position="201"/>
        <end position="387"/>
    </location>
</feature>
<evidence type="ECO:0000313" key="3">
    <source>
        <dbReference type="EMBL" id="VDN60583.1"/>
    </source>
</evidence>
<dbReference type="InterPro" id="IPR011765">
    <property type="entry name" value="Pept_M16_N"/>
</dbReference>
<evidence type="ECO:0000259" key="2">
    <source>
        <dbReference type="Pfam" id="PF05193"/>
    </source>
</evidence>
<evidence type="ECO:0000259" key="1">
    <source>
        <dbReference type="Pfam" id="PF00675"/>
    </source>
</evidence>
<dbReference type="InterPro" id="IPR050361">
    <property type="entry name" value="MPP/UQCRC_Complex"/>
</dbReference>
<protein>
    <submittedName>
        <fullName evidence="6">Mitochondrial processing peptidase beta subunit</fullName>
    </submittedName>
</protein>
<dbReference type="WBParaSite" id="DME_0000894801-mRNA-1">
    <property type="protein sequence ID" value="DME_0000894801-mRNA-1"/>
    <property type="gene ID" value="DME_0000894801"/>
</dbReference>
<dbReference type="GO" id="GO:0046872">
    <property type="term" value="F:metal ion binding"/>
    <property type="evidence" value="ECO:0007669"/>
    <property type="project" value="InterPro"/>
</dbReference>
<accession>A0A0N4UM86</accession>
<dbReference type="OrthoDB" id="10251424at2759"/>
<sequence>MALRFLASSRKFSQPLQIFIRSSSALTAREVLQNVPGAELTCLNNGFRIASENNARPTATVGVWINAGSRHETEENNGVAHYLEHLLYRGTKNMSQTELENQLSNIGARFKSYVTRDNSAYFIECASNDVEQAVGILADILRNNNLNEGTVERERDRILQELEDAEENIHNVVFDYLHQTAFQGTPFSKSVLGPTKNIESMNLKQIKNFLEDNFKPTRMVLTGVGNVDHGHLVSLSEKYFGDLENTYPRKLPSVGGIRFTGSEFLYRNDNIPLMYGAIAVEGVACGHKDALTLQIATTCLGQWDRTFGSSVDGPTRLIQKIALDPHLYQLIPFSLNYKDCGLFGFYFVHDGADLSDIRPIVKLVQKEWKYLCYAVDDDEIDRAKNMLKTEIFLTLESSTSRADYIGKQVLYTDNVRKLADLEQDIEAVDKHSVRSAMSEHVYDRDIACAGAGRTEAFPQYADVRYGMSWWRI</sequence>
<dbReference type="InterPro" id="IPR011249">
    <property type="entry name" value="Metalloenz_LuxS/M16"/>
</dbReference>
<dbReference type="InterPro" id="IPR007863">
    <property type="entry name" value="Peptidase_M16_C"/>
</dbReference>
<dbReference type="Proteomes" id="UP000274756">
    <property type="component" value="Unassembled WGS sequence"/>
</dbReference>
<keyword evidence="5" id="KW-1185">Reference proteome</keyword>